<accession>A0A6P0CBY9</accession>
<dbReference type="Pfam" id="PF04187">
    <property type="entry name" value="Cofac_haem_bdg"/>
    <property type="match status" value="1"/>
</dbReference>
<dbReference type="SUPFAM" id="SSF159501">
    <property type="entry name" value="EreA/ChaN-like"/>
    <property type="match status" value="1"/>
</dbReference>
<reference evidence="3 4" key="1">
    <citation type="submission" date="2020-01" db="EMBL/GenBank/DDBJ databases">
        <title>Sulfitobacter sediminilitoris sp. nov., isolated from a tidal flat.</title>
        <authorList>
            <person name="Park S."/>
            <person name="Yoon J.-H."/>
        </authorList>
    </citation>
    <scope>NUCLEOTIDE SEQUENCE [LARGE SCALE GENOMIC DNA]</scope>
    <source>
        <strain evidence="3 4">JBTF-M27</strain>
    </source>
</reference>
<organism evidence="3 4">
    <name type="scientific">Sulfitobacter sediminilitoris</name>
    <dbReference type="NCBI Taxonomy" id="2698830"/>
    <lineage>
        <taxon>Bacteria</taxon>
        <taxon>Pseudomonadati</taxon>
        <taxon>Pseudomonadota</taxon>
        <taxon>Alphaproteobacteria</taxon>
        <taxon>Rhodobacterales</taxon>
        <taxon>Roseobacteraceae</taxon>
        <taxon>Sulfitobacter</taxon>
    </lineage>
</organism>
<dbReference type="Gene3D" id="1.10.8.760">
    <property type="entry name" value="Haem-binding uptake, Tiki superfamily, ChaN, domain 2"/>
    <property type="match status" value="1"/>
</dbReference>
<feature type="signal peptide" evidence="1">
    <location>
        <begin position="1"/>
        <end position="20"/>
    </location>
</feature>
<evidence type="ECO:0000259" key="2">
    <source>
        <dbReference type="Pfam" id="PF04187"/>
    </source>
</evidence>
<dbReference type="Gene3D" id="3.40.50.11550">
    <property type="match status" value="1"/>
</dbReference>
<dbReference type="CDD" id="cd14727">
    <property type="entry name" value="ChanN-like"/>
    <property type="match status" value="1"/>
</dbReference>
<evidence type="ECO:0000313" key="4">
    <source>
        <dbReference type="Proteomes" id="UP000468591"/>
    </source>
</evidence>
<comment type="caution">
    <text evidence="3">The sequence shown here is derived from an EMBL/GenBank/DDBJ whole genome shotgun (WGS) entry which is preliminary data.</text>
</comment>
<protein>
    <recommendedName>
        <fullName evidence="2">Haem-binding uptake Tiki superfamily ChaN domain-containing protein</fullName>
    </recommendedName>
</protein>
<proteinExistence type="predicted"/>
<sequence length="272" mass="28654">MMWRALTALITLAAAQAAVALDLTDDQTELMLDADIVILGEIHDNPAHHAGQADLMRLIAPKAVVFEMLNAEMAEGVNASDRSDIAALGAAIGWQDAGWPDIALYAPVFDALGDADAVGAMVARDSVRAAFAEGAAGVFGDGAEAFGLTESLPDAELDIRKQLQFDAHCAAMPLNLMGGMVEAQRLRDAAFSKAALTALDTYGAPIVVITGNGHARRDWAMPHMIALAEPDVSTYTVGFVEAPAAPDDPRFDLTIVTDPAPRQDPCATFDKN</sequence>
<dbReference type="InterPro" id="IPR007314">
    <property type="entry name" value="Cofac_haem-bd_dom"/>
</dbReference>
<keyword evidence="4" id="KW-1185">Reference proteome</keyword>
<evidence type="ECO:0000256" key="1">
    <source>
        <dbReference type="SAM" id="SignalP"/>
    </source>
</evidence>
<dbReference type="EMBL" id="JAABNT010000009">
    <property type="protein sequence ID" value="NEK23682.1"/>
    <property type="molecule type" value="Genomic_DNA"/>
</dbReference>
<feature type="chain" id="PRO_5027054983" description="Haem-binding uptake Tiki superfamily ChaN domain-containing protein" evidence="1">
    <location>
        <begin position="21"/>
        <end position="272"/>
    </location>
</feature>
<dbReference type="AlphaFoldDB" id="A0A6P0CBY9"/>
<dbReference type="Proteomes" id="UP000468591">
    <property type="component" value="Unassembled WGS sequence"/>
</dbReference>
<feature type="domain" description="Haem-binding uptake Tiki superfamily ChaN" evidence="2">
    <location>
        <begin position="31"/>
        <end position="224"/>
    </location>
</feature>
<name>A0A6P0CBY9_9RHOB</name>
<evidence type="ECO:0000313" key="3">
    <source>
        <dbReference type="EMBL" id="NEK23682.1"/>
    </source>
</evidence>
<gene>
    <name evidence="3" type="ORF">GV827_14875</name>
</gene>
<keyword evidence="1" id="KW-0732">Signal</keyword>